<dbReference type="EMBL" id="CP109083">
    <property type="protein sequence ID" value="WSB10543.1"/>
    <property type="molecule type" value="Genomic_DNA"/>
</dbReference>
<dbReference type="RefSeq" id="WP_326703372.1">
    <property type="nucleotide sequence ID" value="NZ_CP108861.1"/>
</dbReference>
<evidence type="ECO:0000313" key="3">
    <source>
        <dbReference type="Proteomes" id="UP001356428"/>
    </source>
</evidence>
<organism evidence="2 3">
    <name type="scientific">Streptomyces cyaneofuscatus</name>
    <dbReference type="NCBI Taxonomy" id="66883"/>
    <lineage>
        <taxon>Bacteria</taxon>
        <taxon>Bacillati</taxon>
        <taxon>Actinomycetota</taxon>
        <taxon>Actinomycetes</taxon>
        <taxon>Kitasatosporales</taxon>
        <taxon>Streptomycetaceae</taxon>
        <taxon>Streptomyces</taxon>
    </lineage>
</organism>
<evidence type="ECO:0000313" key="2">
    <source>
        <dbReference type="EMBL" id="WSB10543.1"/>
    </source>
</evidence>
<accession>A0ABZ1F2U9</accession>
<dbReference type="Proteomes" id="UP001356428">
    <property type="component" value="Chromosome"/>
</dbReference>
<gene>
    <name evidence="2" type="ORF">OG849_26505</name>
</gene>
<proteinExistence type="predicted"/>
<sequence>MRARTGSIAVASAVLAGTLISGSGVAAAAAPSLAPAGVCSGGLKYDIISHKKTHIGSKKTFKSGPGGTLSGSVKKAETISSQVTVTGGATVKGVIAEAKLEVSAALGKDTTTTTGHGYKRKISSNKKYGNMRYGSWGKQVKWRYYYETPNCKKTTRSSGTAKLVNNAHGWKYWETAS</sequence>
<evidence type="ECO:0000256" key="1">
    <source>
        <dbReference type="SAM" id="SignalP"/>
    </source>
</evidence>
<feature type="signal peptide" evidence="1">
    <location>
        <begin position="1"/>
        <end position="26"/>
    </location>
</feature>
<protein>
    <submittedName>
        <fullName evidence="2">Uncharacterized protein</fullName>
    </submittedName>
</protein>
<feature type="chain" id="PRO_5045191357" evidence="1">
    <location>
        <begin position="27"/>
        <end position="177"/>
    </location>
</feature>
<keyword evidence="1" id="KW-0732">Signal</keyword>
<reference evidence="2 3" key="1">
    <citation type="submission" date="2022-10" db="EMBL/GenBank/DDBJ databases">
        <title>The complete genomes of actinobacterial strains from the NBC collection.</title>
        <authorList>
            <person name="Joergensen T.S."/>
            <person name="Alvarez Arevalo M."/>
            <person name="Sterndorff E.B."/>
            <person name="Faurdal D."/>
            <person name="Vuksanovic O."/>
            <person name="Mourched A.-S."/>
            <person name="Charusanti P."/>
            <person name="Shaw S."/>
            <person name="Blin K."/>
            <person name="Weber T."/>
        </authorList>
    </citation>
    <scope>NUCLEOTIDE SEQUENCE [LARGE SCALE GENOMIC DNA]</scope>
    <source>
        <strain evidence="2 3">NBC 01792</strain>
    </source>
</reference>
<keyword evidence="3" id="KW-1185">Reference proteome</keyword>
<name>A0ABZ1F2U9_9ACTN</name>